<name>A0A9I9DKR7_CUCME</name>
<accession>A0A9I9DKR7</accession>
<feature type="region of interest" description="Disordered" evidence="1">
    <location>
        <begin position="1"/>
        <end position="61"/>
    </location>
</feature>
<sequence length="61" mass="6569">MKRMKGRSATAGTSHSVSGTSRWMLLTGIGRAEPRESCGERDLGAKALPRPSHSQFLLKGN</sequence>
<dbReference type="Gramene" id="MELO3C020342.2.1">
    <property type="protein sequence ID" value="MELO3C020342.2.1"/>
    <property type="gene ID" value="MELO3C020342.2"/>
</dbReference>
<reference evidence="2" key="1">
    <citation type="submission" date="2023-03" db="UniProtKB">
        <authorList>
            <consortium name="EnsemblPlants"/>
        </authorList>
    </citation>
    <scope>IDENTIFICATION</scope>
</reference>
<dbReference type="AlphaFoldDB" id="A0A9I9DKR7"/>
<feature type="compositionally biased region" description="Basic and acidic residues" evidence="1">
    <location>
        <begin position="32"/>
        <end position="44"/>
    </location>
</feature>
<evidence type="ECO:0000256" key="1">
    <source>
        <dbReference type="SAM" id="MobiDB-lite"/>
    </source>
</evidence>
<dbReference type="EnsemblPlants" id="MELO3C020342.2.1">
    <property type="protein sequence ID" value="MELO3C020342.2.1"/>
    <property type="gene ID" value="MELO3C020342.2"/>
</dbReference>
<feature type="compositionally biased region" description="Polar residues" evidence="1">
    <location>
        <begin position="10"/>
        <end position="21"/>
    </location>
</feature>
<protein>
    <submittedName>
        <fullName evidence="2">Uncharacterized protein</fullName>
    </submittedName>
</protein>
<organism evidence="2">
    <name type="scientific">Cucumis melo</name>
    <name type="common">Muskmelon</name>
    <dbReference type="NCBI Taxonomy" id="3656"/>
    <lineage>
        <taxon>Eukaryota</taxon>
        <taxon>Viridiplantae</taxon>
        <taxon>Streptophyta</taxon>
        <taxon>Embryophyta</taxon>
        <taxon>Tracheophyta</taxon>
        <taxon>Spermatophyta</taxon>
        <taxon>Magnoliopsida</taxon>
        <taxon>eudicotyledons</taxon>
        <taxon>Gunneridae</taxon>
        <taxon>Pentapetalae</taxon>
        <taxon>rosids</taxon>
        <taxon>fabids</taxon>
        <taxon>Cucurbitales</taxon>
        <taxon>Cucurbitaceae</taxon>
        <taxon>Benincaseae</taxon>
        <taxon>Cucumis</taxon>
    </lineage>
</organism>
<proteinExistence type="predicted"/>
<evidence type="ECO:0000313" key="2">
    <source>
        <dbReference type="EnsemblPlants" id="MELO3C020342.2.1"/>
    </source>
</evidence>